<dbReference type="OrthoDB" id="8759382at2"/>
<evidence type="ECO:0000256" key="1">
    <source>
        <dbReference type="SAM" id="Phobius"/>
    </source>
</evidence>
<dbReference type="RefSeq" id="WP_099916976.1">
    <property type="nucleotide sequence ID" value="NZ_BMHS01000030.1"/>
</dbReference>
<name>A0A2G8SYH1_9BURK</name>
<gene>
    <name evidence="2" type="ORF">CR103_15945</name>
</gene>
<dbReference type="EMBL" id="PDOB01000028">
    <property type="protein sequence ID" value="PIL38847.1"/>
    <property type="molecule type" value="Genomic_DNA"/>
</dbReference>
<comment type="caution">
    <text evidence="2">The sequence shown here is derived from an EMBL/GenBank/DDBJ whole genome shotgun (WGS) entry which is preliminary data.</text>
</comment>
<reference evidence="2 3" key="1">
    <citation type="submission" date="2017-10" db="EMBL/GenBank/DDBJ databases">
        <title>Massilia psychrophilum sp. nov., a novel purple-pigmented bacterium isolated from Tianshan glacier, Xinjiang Municipality, China.</title>
        <authorList>
            <person name="Wang H."/>
        </authorList>
    </citation>
    <scope>NUCLEOTIDE SEQUENCE [LARGE SCALE GENOMIC DNA]</scope>
    <source>
        <strain evidence="2 3">JCM 30813</strain>
    </source>
</reference>
<keyword evidence="3" id="KW-1185">Reference proteome</keyword>
<keyword evidence="1" id="KW-0812">Transmembrane</keyword>
<organism evidence="2 3">
    <name type="scientific">Massilia psychrophila</name>
    <dbReference type="NCBI Taxonomy" id="1603353"/>
    <lineage>
        <taxon>Bacteria</taxon>
        <taxon>Pseudomonadati</taxon>
        <taxon>Pseudomonadota</taxon>
        <taxon>Betaproteobacteria</taxon>
        <taxon>Burkholderiales</taxon>
        <taxon>Oxalobacteraceae</taxon>
        <taxon>Telluria group</taxon>
        <taxon>Massilia</taxon>
    </lineage>
</organism>
<dbReference type="Proteomes" id="UP000228593">
    <property type="component" value="Unassembled WGS sequence"/>
</dbReference>
<proteinExistence type="predicted"/>
<sequence>MHGIRYWVLQYLLAAGSLFAILVVVDLVSGKSVADGVWMALAWALVAAAIFVAARYSQSRKR</sequence>
<evidence type="ECO:0000313" key="2">
    <source>
        <dbReference type="EMBL" id="PIL38847.1"/>
    </source>
</evidence>
<keyword evidence="1" id="KW-1133">Transmembrane helix</keyword>
<dbReference type="AlphaFoldDB" id="A0A2G8SYH1"/>
<accession>A0A2G8SYH1</accession>
<feature type="transmembrane region" description="Helical" evidence="1">
    <location>
        <begin position="37"/>
        <end position="56"/>
    </location>
</feature>
<keyword evidence="1" id="KW-0472">Membrane</keyword>
<protein>
    <submittedName>
        <fullName evidence="2">Uncharacterized protein</fullName>
    </submittedName>
</protein>
<evidence type="ECO:0000313" key="3">
    <source>
        <dbReference type="Proteomes" id="UP000228593"/>
    </source>
</evidence>
<feature type="transmembrane region" description="Helical" evidence="1">
    <location>
        <begin position="7"/>
        <end position="25"/>
    </location>
</feature>